<dbReference type="KEGG" id="ccac:CcaHIS019_0605130"/>
<evidence type="ECO:0000256" key="4">
    <source>
        <dbReference type="ARBA" id="ARBA00022692"/>
    </source>
</evidence>
<dbReference type="RefSeq" id="XP_060459319.1">
    <property type="nucleotide sequence ID" value="XM_060602979.1"/>
</dbReference>
<evidence type="ECO:0000256" key="3">
    <source>
        <dbReference type="ARBA" id="ARBA00022448"/>
    </source>
</evidence>
<dbReference type="FunFam" id="1.20.1250.20:FF:000078">
    <property type="entry name" value="MFS maltose transporter, putative"/>
    <property type="match status" value="1"/>
</dbReference>
<evidence type="ECO:0000256" key="2">
    <source>
        <dbReference type="ARBA" id="ARBA00010992"/>
    </source>
</evidence>
<dbReference type="GO" id="GO:0005351">
    <property type="term" value="F:carbohydrate:proton symporter activity"/>
    <property type="evidence" value="ECO:0007669"/>
    <property type="project" value="TreeGrafter"/>
</dbReference>
<dbReference type="SUPFAM" id="SSF103473">
    <property type="entry name" value="MFS general substrate transporter"/>
    <property type="match status" value="1"/>
</dbReference>
<evidence type="ECO:0000256" key="6">
    <source>
        <dbReference type="ARBA" id="ARBA00023136"/>
    </source>
</evidence>
<dbReference type="EMBL" id="AP028217">
    <property type="protein sequence ID" value="BEI94054.1"/>
    <property type="molecule type" value="Genomic_DNA"/>
</dbReference>
<dbReference type="PANTHER" id="PTHR48022:SF2">
    <property type="entry name" value="PLASTIDIC GLUCOSE TRANSPORTER 4"/>
    <property type="match status" value="1"/>
</dbReference>
<reference evidence="11" key="1">
    <citation type="journal article" date="2023" name="BMC Genomics">
        <title>Chromosome-level genome assemblies of Cutaneotrichosporon spp. (Trichosporonales, Basidiomycota) reveal imbalanced evolution between nucleotide sequences and chromosome synteny.</title>
        <authorList>
            <person name="Kobayashi Y."/>
            <person name="Kayamori A."/>
            <person name="Aoki K."/>
            <person name="Shiwa Y."/>
            <person name="Matsutani M."/>
            <person name="Fujita N."/>
            <person name="Sugita T."/>
            <person name="Iwasaki W."/>
            <person name="Tanaka N."/>
            <person name="Takashima M."/>
        </authorList>
    </citation>
    <scope>NUCLEOTIDE SEQUENCE</scope>
    <source>
        <strain evidence="11">HIS019</strain>
    </source>
</reference>
<evidence type="ECO:0000256" key="5">
    <source>
        <dbReference type="ARBA" id="ARBA00022989"/>
    </source>
</evidence>
<comment type="similarity">
    <text evidence="2 8">Belongs to the major facilitator superfamily. Sugar transporter (TC 2.A.1.1) family.</text>
</comment>
<feature type="transmembrane region" description="Helical" evidence="9">
    <location>
        <begin position="398"/>
        <end position="419"/>
    </location>
</feature>
<name>A0AA48L8P7_9TREE</name>
<gene>
    <name evidence="11" type="ORF">CcaverHIS019_0605130</name>
</gene>
<feature type="domain" description="Major facilitator superfamily (MFS) profile" evidence="10">
    <location>
        <begin position="48"/>
        <end position="488"/>
    </location>
</feature>
<dbReference type="GeneID" id="85497924"/>
<keyword evidence="5 9" id="KW-1133">Transmembrane helix</keyword>
<protein>
    <recommendedName>
        <fullName evidence="10">Major facilitator superfamily (MFS) profile domain-containing protein</fullName>
    </recommendedName>
</protein>
<accession>A0AA48L8P7</accession>
<feature type="transmembrane region" description="Helical" evidence="9">
    <location>
        <begin position="465"/>
        <end position="482"/>
    </location>
</feature>
<dbReference type="NCBIfam" id="TIGR00879">
    <property type="entry name" value="SP"/>
    <property type="match status" value="1"/>
</dbReference>
<keyword evidence="6 9" id="KW-0472">Membrane</keyword>
<dbReference type="GO" id="GO:0016020">
    <property type="term" value="C:membrane"/>
    <property type="evidence" value="ECO:0007669"/>
    <property type="project" value="UniProtKB-SubCell"/>
</dbReference>
<dbReference type="InterPro" id="IPR003663">
    <property type="entry name" value="Sugar/inositol_transpt"/>
</dbReference>
<evidence type="ECO:0000256" key="9">
    <source>
        <dbReference type="SAM" id="Phobius"/>
    </source>
</evidence>
<evidence type="ECO:0000256" key="8">
    <source>
        <dbReference type="RuleBase" id="RU003346"/>
    </source>
</evidence>
<sequence>MSDKEKNPTLVTVVDDAVLTERAQKFKEAEESMSLGATFRAYKKALAWSVLVSMNIVMESYGTILLNSFYAQPAFLAKFGEVGHSGKLEIPAKWQTSMSLASSVGIIIGIWLNGLVVDRWGYKKIMVASLIALSGFVALPFAATSKGMIVAGMLLCGLPWGTLNVIAPAYAVEVLPPAIRHYGPTYVNQCWVIGHLIGAGVQTGLLSNHGQWGWRIPFALQWMWPVPLIIGALLCPESPWWLVRHGRTADAVHSMKRLASSAIDHEEAVALIEHTVRLERDLDFGSTYSDMVRGVDRRRTEIGTVALSSQALVGFIVQGYQTYFFKQAGMPTTDSFKLTLGTYGIAFVGTALSMPLQDRFGRRTLWLAGMAWMLCTMVPVGILACVHQTQSVMWAEGIILMVWFGGYGWSVGPLAFVIASEVGSAQLRAKTIAVARGMQYLITIANTVVAPYVLNSDQANLKGKAAFIPAGFTVVLIVWSYFRLPETKGRSFDELDVLFAKRVPARKFRDYVVTIEDEMPASAKAVEDQP</sequence>
<dbReference type="PROSITE" id="PS00217">
    <property type="entry name" value="SUGAR_TRANSPORT_2"/>
    <property type="match status" value="1"/>
</dbReference>
<proteinExistence type="inferred from homology"/>
<feature type="transmembrane region" description="Helical" evidence="9">
    <location>
        <begin position="365"/>
        <end position="386"/>
    </location>
</feature>
<feature type="transmembrane region" description="Helical" evidence="9">
    <location>
        <begin position="335"/>
        <end position="353"/>
    </location>
</feature>
<dbReference type="InterPro" id="IPR005829">
    <property type="entry name" value="Sugar_transporter_CS"/>
</dbReference>
<dbReference type="Proteomes" id="UP001233271">
    <property type="component" value="Chromosome 6"/>
</dbReference>
<dbReference type="PROSITE" id="PS50850">
    <property type="entry name" value="MFS"/>
    <property type="match status" value="1"/>
</dbReference>
<evidence type="ECO:0000259" key="10">
    <source>
        <dbReference type="PROSITE" id="PS50850"/>
    </source>
</evidence>
<feature type="transmembrane region" description="Helical" evidence="9">
    <location>
        <begin position="149"/>
        <end position="172"/>
    </location>
</feature>
<keyword evidence="4 9" id="KW-0812">Transmembrane</keyword>
<feature type="transmembrane region" description="Helical" evidence="9">
    <location>
        <begin position="431"/>
        <end position="453"/>
    </location>
</feature>
<feature type="transmembrane region" description="Helical" evidence="9">
    <location>
        <begin position="302"/>
        <end position="323"/>
    </location>
</feature>
<keyword evidence="12" id="KW-1185">Reference proteome</keyword>
<dbReference type="InterPro" id="IPR005828">
    <property type="entry name" value="MFS_sugar_transport-like"/>
</dbReference>
<organism evidence="11 12">
    <name type="scientific">Cutaneotrichosporon cavernicola</name>
    <dbReference type="NCBI Taxonomy" id="279322"/>
    <lineage>
        <taxon>Eukaryota</taxon>
        <taxon>Fungi</taxon>
        <taxon>Dikarya</taxon>
        <taxon>Basidiomycota</taxon>
        <taxon>Agaricomycotina</taxon>
        <taxon>Tremellomycetes</taxon>
        <taxon>Trichosporonales</taxon>
        <taxon>Trichosporonaceae</taxon>
        <taxon>Cutaneotrichosporon</taxon>
    </lineage>
</organism>
<dbReference type="PANTHER" id="PTHR48022">
    <property type="entry name" value="PLASTIDIC GLUCOSE TRANSPORTER 4"/>
    <property type="match status" value="1"/>
</dbReference>
<evidence type="ECO:0000256" key="7">
    <source>
        <dbReference type="ARBA" id="ARBA00049119"/>
    </source>
</evidence>
<keyword evidence="3 8" id="KW-0813">Transport</keyword>
<comment type="catalytic activity">
    <reaction evidence="7">
        <text>myo-inositol(out) + H(+)(out) = myo-inositol(in) + H(+)(in)</text>
        <dbReference type="Rhea" id="RHEA:60364"/>
        <dbReference type="ChEBI" id="CHEBI:15378"/>
        <dbReference type="ChEBI" id="CHEBI:17268"/>
    </reaction>
</comment>
<dbReference type="InterPro" id="IPR050360">
    <property type="entry name" value="MFS_Sugar_Transporters"/>
</dbReference>
<dbReference type="InterPro" id="IPR036259">
    <property type="entry name" value="MFS_trans_sf"/>
</dbReference>
<feature type="transmembrane region" description="Helical" evidence="9">
    <location>
        <begin position="94"/>
        <end position="113"/>
    </location>
</feature>
<dbReference type="Pfam" id="PF00083">
    <property type="entry name" value="Sugar_tr"/>
    <property type="match status" value="1"/>
</dbReference>
<comment type="subcellular location">
    <subcellularLocation>
        <location evidence="1">Membrane</location>
        <topology evidence="1">Multi-pass membrane protein</topology>
    </subcellularLocation>
</comment>
<evidence type="ECO:0000256" key="1">
    <source>
        <dbReference type="ARBA" id="ARBA00004141"/>
    </source>
</evidence>
<feature type="transmembrane region" description="Helical" evidence="9">
    <location>
        <begin position="125"/>
        <end position="143"/>
    </location>
</feature>
<evidence type="ECO:0000313" key="11">
    <source>
        <dbReference type="EMBL" id="BEI94054.1"/>
    </source>
</evidence>
<dbReference type="Gene3D" id="1.20.1250.20">
    <property type="entry name" value="MFS general substrate transporter like domains"/>
    <property type="match status" value="1"/>
</dbReference>
<dbReference type="InterPro" id="IPR020846">
    <property type="entry name" value="MFS_dom"/>
</dbReference>
<feature type="transmembrane region" description="Helical" evidence="9">
    <location>
        <begin position="45"/>
        <end position="66"/>
    </location>
</feature>
<dbReference type="AlphaFoldDB" id="A0AA48L8P7"/>
<evidence type="ECO:0000313" key="12">
    <source>
        <dbReference type="Proteomes" id="UP001233271"/>
    </source>
</evidence>